<dbReference type="InterPro" id="IPR019933">
    <property type="entry name" value="DivIVA_domain"/>
</dbReference>
<proteinExistence type="inferred from homology"/>
<reference evidence="10 11" key="1">
    <citation type="submission" date="2018-05" db="EMBL/GenBank/DDBJ databases">
        <title>Genomic Encyclopedia of Archaeal and Bacterial Type Strains, Phase II (KMG-II): from individual species to whole genera.</title>
        <authorList>
            <person name="Goeker M."/>
        </authorList>
    </citation>
    <scope>NUCLEOTIDE SEQUENCE [LARGE SCALE GENOMIC DNA]</scope>
    <source>
        <strain evidence="10 11">DSM 45184</strain>
    </source>
</reference>
<evidence type="ECO:0000256" key="5">
    <source>
        <dbReference type="ARBA" id="ARBA00022618"/>
    </source>
</evidence>
<dbReference type="GO" id="GO:0051301">
    <property type="term" value="P:cell division"/>
    <property type="evidence" value="ECO:0007669"/>
    <property type="project" value="UniProtKB-KW"/>
</dbReference>
<dbReference type="Pfam" id="PF05103">
    <property type="entry name" value="DivIVA"/>
    <property type="match status" value="1"/>
</dbReference>
<keyword evidence="11" id="KW-1185">Reference proteome</keyword>
<dbReference type="PANTHER" id="PTHR35794">
    <property type="entry name" value="CELL DIVISION PROTEIN DIVIVA"/>
    <property type="match status" value="1"/>
</dbReference>
<comment type="similarity">
    <text evidence="2">Belongs to the DivIVA family.</text>
</comment>
<keyword evidence="7" id="KW-0131">Cell cycle</keyword>
<dbReference type="Gene3D" id="6.10.250.660">
    <property type="match status" value="1"/>
</dbReference>
<evidence type="ECO:0000256" key="2">
    <source>
        <dbReference type="ARBA" id="ARBA00009008"/>
    </source>
</evidence>
<dbReference type="PANTHER" id="PTHR35794:SF2">
    <property type="entry name" value="CELL DIVISION PROTEIN DIVIVA"/>
    <property type="match status" value="1"/>
</dbReference>
<accession>A0A316EKV9</accession>
<evidence type="ECO:0000256" key="3">
    <source>
        <dbReference type="ARBA" id="ARBA00018787"/>
    </source>
</evidence>
<evidence type="ECO:0000256" key="1">
    <source>
        <dbReference type="ARBA" id="ARBA00004496"/>
    </source>
</evidence>
<comment type="subcellular location">
    <subcellularLocation>
        <location evidence="1">Cytoplasm</location>
    </subcellularLocation>
</comment>
<sequence length="236" mass="25607">MPLTPADIHNVAFKKPPIGKRGYDEEEVDAFLDEVESELTRLLEENGALKDTLQRGGGGGGGGGNPAATMVLNNEFADLAAQLERLQEARARAEQNARNVQDQLQRARSQAPSGALPTLNAADDDRNSRVLMMAQRTADEHMRDAQRESETLITGAQGKADQLVSEAQIKAATIESDARRNHTEAMDSLVEKRAAALDEIERLGQLATSYQEALTNHVQQQLMDLTAAPEPGGRDI</sequence>
<dbReference type="NCBIfam" id="TIGR03544">
    <property type="entry name" value="DivI1A_domain"/>
    <property type="match status" value="1"/>
</dbReference>
<feature type="coiled-coil region" evidence="9">
    <location>
        <begin position="32"/>
        <end position="110"/>
    </location>
</feature>
<keyword evidence="4" id="KW-0963">Cytoplasm</keyword>
<evidence type="ECO:0000256" key="6">
    <source>
        <dbReference type="ARBA" id="ARBA00023054"/>
    </source>
</evidence>
<dbReference type="InterPro" id="IPR007793">
    <property type="entry name" value="DivIVA_fam"/>
</dbReference>
<dbReference type="GO" id="GO:0005737">
    <property type="term" value="C:cytoplasm"/>
    <property type="evidence" value="ECO:0007669"/>
    <property type="project" value="UniProtKB-SubCell"/>
</dbReference>
<evidence type="ECO:0000256" key="9">
    <source>
        <dbReference type="SAM" id="Coils"/>
    </source>
</evidence>
<organism evidence="10 11">
    <name type="scientific">Actinoplanes xinjiangensis</name>
    <dbReference type="NCBI Taxonomy" id="512350"/>
    <lineage>
        <taxon>Bacteria</taxon>
        <taxon>Bacillati</taxon>
        <taxon>Actinomycetota</taxon>
        <taxon>Actinomycetes</taxon>
        <taxon>Micromonosporales</taxon>
        <taxon>Micromonosporaceae</taxon>
        <taxon>Actinoplanes</taxon>
    </lineage>
</organism>
<evidence type="ECO:0000313" key="10">
    <source>
        <dbReference type="EMBL" id="PWK31203.1"/>
    </source>
</evidence>
<evidence type="ECO:0000256" key="4">
    <source>
        <dbReference type="ARBA" id="ARBA00022490"/>
    </source>
</evidence>
<evidence type="ECO:0000256" key="7">
    <source>
        <dbReference type="ARBA" id="ARBA00023306"/>
    </source>
</evidence>
<name>A0A316EKV9_9ACTN</name>
<gene>
    <name evidence="10" type="ORF">BC793_13419</name>
</gene>
<keyword evidence="5" id="KW-0132">Cell division</keyword>
<comment type="caution">
    <text evidence="10">The sequence shown here is derived from an EMBL/GenBank/DDBJ whole genome shotgun (WGS) entry which is preliminary data.</text>
</comment>
<evidence type="ECO:0000313" key="11">
    <source>
        <dbReference type="Proteomes" id="UP000245697"/>
    </source>
</evidence>
<dbReference type="RefSeq" id="WP_109602237.1">
    <property type="nucleotide sequence ID" value="NZ_BONA01000090.1"/>
</dbReference>
<protein>
    <recommendedName>
        <fullName evidence="3">Cell wall synthesis protein Wag31</fullName>
    </recommendedName>
    <alternativeName>
        <fullName evidence="8">Antigen 84</fullName>
    </alternativeName>
</protein>
<dbReference type="Proteomes" id="UP000245697">
    <property type="component" value="Unassembled WGS sequence"/>
</dbReference>
<dbReference type="EMBL" id="QGGR01000034">
    <property type="protein sequence ID" value="PWK31203.1"/>
    <property type="molecule type" value="Genomic_DNA"/>
</dbReference>
<keyword evidence="6 9" id="KW-0175">Coiled coil</keyword>
<dbReference type="OrthoDB" id="9815492at2"/>
<dbReference type="AlphaFoldDB" id="A0A316EKV9"/>
<evidence type="ECO:0000256" key="8">
    <source>
        <dbReference type="ARBA" id="ARBA00031737"/>
    </source>
</evidence>